<name>A0ABN7VSX8_GIGMA</name>
<keyword evidence="1" id="KW-0862">Zinc</keyword>
<evidence type="ECO:0000313" key="4">
    <source>
        <dbReference type="Proteomes" id="UP000789901"/>
    </source>
</evidence>
<dbReference type="Proteomes" id="UP000789901">
    <property type="component" value="Unassembled WGS sequence"/>
</dbReference>
<dbReference type="EMBL" id="CAJVQB010020478">
    <property type="protein sequence ID" value="CAG8794528.1"/>
    <property type="molecule type" value="Genomic_DNA"/>
</dbReference>
<sequence length="383" mass="44600">HKELRLIDHYLLYLERINRATNIKELNDLKLTEIMLDPILKIKQSNALKNKEIPRRIREIVDLIYNKVLNETENITILDQFIIGVSGGGELTENIYVLGENKDLLKNKKLEDKEKTYRRKAETFDQQLDNLWGLVNDRDYKEKAFHSFDLISEVYLKEQEKTRLKRVKEKEEKIILEKFYQQENSCPRTRQCQQVRYCGNCGSTSHIASNRESQINLSNAACSICRGVGYNRVTCHKQGSGNNSGDIKNNGVRVKIENNKNEVLWNSYKIIRNIPGEGKTCSRCSSMGHNKRKYAIQNNMAQNLDGIKSSVKKWFAAPHLSIKVCHHCGEMSHNKRSCPHRRRNEHAIPKAQLNEILKGIKKFKDSPKYRIKMKLVLEFMIKN</sequence>
<evidence type="ECO:0000256" key="1">
    <source>
        <dbReference type="PROSITE-ProRule" id="PRU00047"/>
    </source>
</evidence>
<organism evidence="3 4">
    <name type="scientific">Gigaspora margarita</name>
    <dbReference type="NCBI Taxonomy" id="4874"/>
    <lineage>
        <taxon>Eukaryota</taxon>
        <taxon>Fungi</taxon>
        <taxon>Fungi incertae sedis</taxon>
        <taxon>Mucoromycota</taxon>
        <taxon>Glomeromycotina</taxon>
        <taxon>Glomeromycetes</taxon>
        <taxon>Diversisporales</taxon>
        <taxon>Gigasporaceae</taxon>
        <taxon>Gigaspora</taxon>
    </lineage>
</organism>
<protein>
    <submittedName>
        <fullName evidence="3">29525_t:CDS:1</fullName>
    </submittedName>
</protein>
<keyword evidence="1" id="KW-0479">Metal-binding</keyword>
<feature type="domain" description="CCHC-type" evidence="2">
    <location>
        <begin position="325"/>
        <end position="339"/>
    </location>
</feature>
<reference evidence="3 4" key="1">
    <citation type="submission" date="2021-06" db="EMBL/GenBank/DDBJ databases">
        <authorList>
            <person name="Kallberg Y."/>
            <person name="Tangrot J."/>
            <person name="Rosling A."/>
        </authorList>
    </citation>
    <scope>NUCLEOTIDE SEQUENCE [LARGE SCALE GENOMIC DNA]</scope>
    <source>
        <strain evidence="3 4">120-4 pot B 10/14</strain>
    </source>
</reference>
<proteinExistence type="predicted"/>
<dbReference type="PROSITE" id="PS50158">
    <property type="entry name" value="ZF_CCHC"/>
    <property type="match status" value="1"/>
</dbReference>
<evidence type="ECO:0000259" key="2">
    <source>
        <dbReference type="PROSITE" id="PS50158"/>
    </source>
</evidence>
<accession>A0ABN7VSX8</accession>
<keyword evidence="4" id="KW-1185">Reference proteome</keyword>
<dbReference type="InterPro" id="IPR001878">
    <property type="entry name" value="Znf_CCHC"/>
</dbReference>
<keyword evidence="1" id="KW-0863">Zinc-finger</keyword>
<gene>
    <name evidence="3" type="ORF">GMARGA_LOCUS21799</name>
</gene>
<feature type="non-terminal residue" evidence="3">
    <location>
        <position position="1"/>
    </location>
</feature>
<comment type="caution">
    <text evidence="3">The sequence shown here is derived from an EMBL/GenBank/DDBJ whole genome shotgun (WGS) entry which is preliminary data.</text>
</comment>
<evidence type="ECO:0000313" key="3">
    <source>
        <dbReference type="EMBL" id="CAG8794528.1"/>
    </source>
</evidence>